<organism evidence="1 2">
    <name type="scientific">Entomophthora muscae</name>
    <dbReference type="NCBI Taxonomy" id="34485"/>
    <lineage>
        <taxon>Eukaryota</taxon>
        <taxon>Fungi</taxon>
        <taxon>Fungi incertae sedis</taxon>
        <taxon>Zoopagomycota</taxon>
        <taxon>Entomophthoromycotina</taxon>
        <taxon>Entomophthoromycetes</taxon>
        <taxon>Entomophthorales</taxon>
        <taxon>Entomophthoraceae</taxon>
        <taxon>Entomophthora</taxon>
    </lineage>
</organism>
<name>A0ACC2RUA2_9FUNG</name>
<dbReference type="EMBL" id="QTSX02006504">
    <property type="protein sequence ID" value="KAJ9053603.1"/>
    <property type="molecule type" value="Genomic_DNA"/>
</dbReference>
<evidence type="ECO:0000313" key="1">
    <source>
        <dbReference type="EMBL" id="KAJ9053603.1"/>
    </source>
</evidence>
<dbReference type="Proteomes" id="UP001165960">
    <property type="component" value="Unassembled WGS sequence"/>
</dbReference>
<proteinExistence type="predicted"/>
<gene>
    <name evidence="1" type="ORF">DSO57_1022620</name>
</gene>
<accession>A0ACC2RUA2</accession>
<reference evidence="1" key="1">
    <citation type="submission" date="2022-04" db="EMBL/GenBank/DDBJ databases">
        <title>Genome of the entomopathogenic fungus Entomophthora muscae.</title>
        <authorList>
            <person name="Elya C."/>
            <person name="Lovett B.R."/>
            <person name="Lee E."/>
            <person name="Macias A.M."/>
            <person name="Hajek A.E."/>
            <person name="De Bivort B.L."/>
            <person name="Kasson M.T."/>
            <person name="De Fine Licht H.H."/>
            <person name="Stajich J.E."/>
        </authorList>
    </citation>
    <scope>NUCLEOTIDE SEQUENCE</scope>
    <source>
        <strain evidence="1">Berkeley</strain>
    </source>
</reference>
<sequence length="612" mass="64824">MRSDSFFVQVLVMALAGHAAAKQTQQPSLGSDDLLSTLNPSAYTKSTASLSKQEYQLQSSTQQSTQSYDIPQALGITPPAKGTRSETVVFSKSPTDGLFRPLPPPEGQQVGYFGESLKGPVMAELSSVSITFVYPEEMYPANTQQPATYRIFPQDYSAEKSYQKTSAETTSQDKAYDQSSQDESYDQSSQEESYEQSSQDKASTSQENENKPLDSYTQGPSDKYKGTSQVSSDSATEVNPEGSAEDDDTDDADSSQDSTNSPDTYDSYTTDDGLSVSWYGVESAASKPYTTGSEPLPSVIPNASQGSALYTPNYDATRQGYTPKEVVPSLSAYSTGLATPDPYGAGSSNGALPSSNPSAVSAQGGGSNISGSGVEDGLSPYSTGISYNAGLSSGEHMASVSPTAVSRKTSTSPLQIVDRAIPTVSDFFTTRASAYSLTPPKPTSISYSSNVDNKATPIASNYKPSYTTSLSASKATSNSYPSNYIQPSNPTSAYTATSVLNSPTITPYSVASDYAQTSYTATSSLLTSTPYSAVSDHHTTYSKVAPIYIDTSPRNSLKATLTSLRYNETGKPTPIASDYTNTLTSKATSIVESYAPKAASKSYFDIGSHLPQ</sequence>
<evidence type="ECO:0000313" key="2">
    <source>
        <dbReference type="Proteomes" id="UP001165960"/>
    </source>
</evidence>
<keyword evidence="2" id="KW-1185">Reference proteome</keyword>
<comment type="caution">
    <text evidence="1">The sequence shown here is derived from an EMBL/GenBank/DDBJ whole genome shotgun (WGS) entry which is preliminary data.</text>
</comment>
<protein>
    <submittedName>
        <fullName evidence="1">Uncharacterized protein</fullName>
    </submittedName>
</protein>